<feature type="domain" description="Tyr recombinase" evidence="5">
    <location>
        <begin position="181"/>
        <end position="353"/>
    </location>
</feature>
<dbReference type="AlphaFoldDB" id="A0A7W6NJT7"/>
<dbReference type="InterPro" id="IPR050090">
    <property type="entry name" value="Tyrosine_recombinase_XerCD"/>
</dbReference>
<keyword evidence="8" id="KW-1185">Reference proteome</keyword>
<keyword evidence="3" id="KW-0233">DNA recombination</keyword>
<dbReference type="PANTHER" id="PTHR30349">
    <property type="entry name" value="PHAGE INTEGRASE-RELATED"/>
    <property type="match status" value="1"/>
</dbReference>
<name>A0A7W6NJT7_9HYPH</name>
<organism evidence="7 8">
    <name type="scientific">Gellertiella hungarica</name>
    <dbReference type="NCBI Taxonomy" id="1572859"/>
    <lineage>
        <taxon>Bacteria</taxon>
        <taxon>Pseudomonadati</taxon>
        <taxon>Pseudomonadota</taxon>
        <taxon>Alphaproteobacteria</taxon>
        <taxon>Hyphomicrobiales</taxon>
        <taxon>Rhizobiaceae</taxon>
        <taxon>Gellertiella</taxon>
    </lineage>
</organism>
<dbReference type="PROSITE" id="PS51900">
    <property type="entry name" value="CB"/>
    <property type="match status" value="1"/>
</dbReference>
<evidence type="ECO:0000256" key="4">
    <source>
        <dbReference type="PROSITE-ProRule" id="PRU01248"/>
    </source>
</evidence>
<evidence type="ECO:0000256" key="2">
    <source>
        <dbReference type="ARBA" id="ARBA00023125"/>
    </source>
</evidence>
<keyword evidence="1" id="KW-0229">DNA integration</keyword>
<proteinExistence type="predicted"/>
<comment type="caution">
    <text evidence="7">The sequence shown here is derived from an EMBL/GenBank/DDBJ whole genome shotgun (WGS) entry which is preliminary data.</text>
</comment>
<keyword evidence="2 4" id="KW-0238">DNA-binding</keyword>
<evidence type="ECO:0000256" key="1">
    <source>
        <dbReference type="ARBA" id="ARBA00022908"/>
    </source>
</evidence>
<reference evidence="7 8" key="1">
    <citation type="submission" date="2020-08" db="EMBL/GenBank/DDBJ databases">
        <title>Genomic Encyclopedia of Type Strains, Phase IV (KMG-IV): sequencing the most valuable type-strain genomes for metagenomic binning, comparative biology and taxonomic classification.</title>
        <authorList>
            <person name="Goeker M."/>
        </authorList>
    </citation>
    <scope>NUCLEOTIDE SEQUENCE [LARGE SCALE GENOMIC DNA]</scope>
    <source>
        <strain evidence="7 8">DSM 29853</strain>
    </source>
</reference>
<dbReference type="EMBL" id="JACIEZ010000003">
    <property type="protein sequence ID" value="MBB4064760.1"/>
    <property type="molecule type" value="Genomic_DNA"/>
</dbReference>
<accession>A0A7W6NJT7</accession>
<dbReference type="Pfam" id="PF24624">
    <property type="entry name" value="Int_N"/>
    <property type="match status" value="1"/>
</dbReference>
<gene>
    <name evidence="7" type="ORF">GGR23_001947</name>
</gene>
<protein>
    <submittedName>
        <fullName evidence="7">Integrase</fullName>
    </submittedName>
</protein>
<dbReference type="InterPro" id="IPR013762">
    <property type="entry name" value="Integrase-like_cat_sf"/>
</dbReference>
<dbReference type="GO" id="GO:0015074">
    <property type="term" value="P:DNA integration"/>
    <property type="evidence" value="ECO:0007669"/>
    <property type="project" value="UniProtKB-KW"/>
</dbReference>
<dbReference type="GO" id="GO:0006310">
    <property type="term" value="P:DNA recombination"/>
    <property type="evidence" value="ECO:0007669"/>
    <property type="project" value="UniProtKB-KW"/>
</dbReference>
<dbReference type="SUPFAM" id="SSF56349">
    <property type="entry name" value="DNA breaking-rejoining enzymes"/>
    <property type="match status" value="1"/>
</dbReference>
<evidence type="ECO:0000259" key="5">
    <source>
        <dbReference type="PROSITE" id="PS51898"/>
    </source>
</evidence>
<dbReference type="PROSITE" id="PS51898">
    <property type="entry name" value="TYR_RECOMBINASE"/>
    <property type="match status" value="1"/>
</dbReference>
<evidence type="ECO:0000259" key="6">
    <source>
        <dbReference type="PROSITE" id="PS51900"/>
    </source>
</evidence>
<dbReference type="RefSeq" id="WP_183366048.1">
    <property type="nucleotide sequence ID" value="NZ_JACIEZ010000003.1"/>
</dbReference>
<sequence length="361" mass="41036">MASITKRAGKWTVTARLPDTFNGPCKSRSISNTFKSKRDAQVWIDATESAMRLGTWKDPRLEPKPGISKGYLDRSFKDALEDYRDKITPEKKGAEQEVAMLNMLAREDFASKTLRELTVEHFVTFRDARRDEGKAASTIRNNLNTMSAVYEWLIHEKSVQTSNPIASLRKRRRGIPQPGAGRDRRLRLGEEERIWSALTGETWQNRQWQALFPVLLDTGMRAGEVRSILAGWVRREHGFIVIPEKDVKGNEHRYVALSDRAYDLLLQQAEGEPDDAAVFKMTKSSAEHEWQKIREAAGCPDLRIHDLRHEALSRMAANGADLKTLMRQSGHKTVAVLMRYLNPTKEEQRARLFGGAVHSAA</sequence>
<dbReference type="Gene3D" id="1.10.150.130">
    <property type="match status" value="1"/>
</dbReference>
<dbReference type="InterPro" id="IPR010998">
    <property type="entry name" value="Integrase_recombinase_N"/>
</dbReference>
<dbReference type="Pfam" id="PF00589">
    <property type="entry name" value="Phage_integrase"/>
    <property type="match status" value="1"/>
</dbReference>
<dbReference type="InterPro" id="IPR002104">
    <property type="entry name" value="Integrase_catalytic"/>
</dbReference>
<feature type="domain" description="Core-binding (CB)" evidence="6">
    <location>
        <begin position="74"/>
        <end position="154"/>
    </location>
</feature>
<evidence type="ECO:0000313" key="7">
    <source>
        <dbReference type="EMBL" id="MBB4064760.1"/>
    </source>
</evidence>
<dbReference type="Proteomes" id="UP000528286">
    <property type="component" value="Unassembled WGS sequence"/>
</dbReference>
<dbReference type="InterPro" id="IPR044068">
    <property type="entry name" value="CB"/>
</dbReference>
<dbReference type="Gene3D" id="1.10.443.10">
    <property type="entry name" value="Intergrase catalytic core"/>
    <property type="match status" value="1"/>
</dbReference>
<evidence type="ECO:0000256" key="3">
    <source>
        <dbReference type="ARBA" id="ARBA00023172"/>
    </source>
</evidence>
<dbReference type="InterPro" id="IPR011010">
    <property type="entry name" value="DNA_brk_join_enz"/>
</dbReference>
<dbReference type="PANTHER" id="PTHR30349:SF94">
    <property type="entry name" value="INTEGRASE_RECOMBINASE HI_1414-RELATED"/>
    <property type="match status" value="1"/>
</dbReference>
<dbReference type="CDD" id="cd00796">
    <property type="entry name" value="INT_Rci_Hp1_C"/>
    <property type="match status" value="1"/>
</dbReference>
<dbReference type="GO" id="GO:0003677">
    <property type="term" value="F:DNA binding"/>
    <property type="evidence" value="ECO:0007669"/>
    <property type="project" value="UniProtKB-UniRule"/>
</dbReference>
<evidence type="ECO:0000313" key="8">
    <source>
        <dbReference type="Proteomes" id="UP000528286"/>
    </source>
</evidence>
<dbReference type="InterPro" id="IPR057084">
    <property type="entry name" value="Int_N"/>
</dbReference>